<evidence type="ECO:0000259" key="9">
    <source>
        <dbReference type="Pfam" id="PF00931"/>
    </source>
</evidence>
<dbReference type="InterPro" id="IPR036388">
    <property type="entry name" value="WH-like_DNA-bd_sf"/>
</dbReference>
<dbReference type="Gene3D" id="1.20.5.4130">
    <property type="match status" value="1"/>
</dbReference>
<name>A0A835EIG9_9POAL</name>
<dbReference type="GO" id="GO:0043531">
    <property type="term" value="F:ADP binding"/>
    <property type="evidence" value="ECO:0007669"/>
    <property type="project" value="InterPro"/>
</dbReference>
<dbReference type="Pfam" id="PF23598">
    <property type="entry name" value="LRR_14"/>
    <property type="match status" value="1"/>
</dbReference>
<dbReference type="Pfam" id="PF00931">
    <property type="entry name" value="NB-ARC"/>
    <property type="match status" value="1"/>
</dbReference>
<evidence type="ECO:0000256" key="7">
    <source>
        <dbReference type="ARBA" id="ARBA00023054"/>
    </source>
</evidence>
<evidence type="ECO:0000259" key="10">
    <source>
        <dbReference type="Pfam" id="PF18052"/>
    </source>
</evidence>
<dbReference type="Proteomes" id="UP000636709">
    <property type="component" value="Unassembled WGS sequence"/>
</dbReference>
<dbReference type="Pfam" id="PF23559">
    <property type="entry name" value="WHD_DRP"/>
    <property type="match status" value="1"/>
</dbReference>
<dbReference type="InterPro" id="IPR032675">
    <property type="entry name" value="LRR_dom_sf"/>
</dbReference>
<dbReference type="PRINTS" id="PR00364">
    <property type="entry name" value="DISEASERSIST"/>
</dbReference>
<dbReference type="SUPFAM" id="SSF52058">
    <property type="entry name" value="L domain-like"/>
    <property type="match status" value="1"/>
</dbReference>
<evidence type="ECO:0000259" key="12">
    <source>
        <dbReference type="Pfam" id="PF23598"/>
    </source>
</evidence>
<dbReference type="FunFam" id="1.10.10.10:FF:000322">
    <property type="entry name" value="Probable disease resistance protein At1g63360"/>
    <property type="match status" value="1"/>
</dbReference>
<organism evidence="14 15">
    <name type="scientific">Digitaria exilis</name>
    <dbReference type="NCBI Taxonomy" id="1010633"/>
    <lineage>
        <taxon>Eukaryota</taxon>
        <taxon>Viridiplantae</taxon>
        <taxon>Streptophyta</taxon>
        <taxon>Embryophyta</taxon>
        <taxon>Tracheophyta</taxon>
        <taxon>Spermatophyta</taxon>
        <taxon>Magnoliopsida</taxon>
        <taxon>Liliopsida</taxon>
        <taxon>Poales</taxon>
        <taxon>Poaceae</taxon>
        <taxon>PACMAD clade</taxon>
        <taxon>Panicoideae</taxon>
        <taxon>Panicodae</taxon>
        <taxon>Paniceae</taxon>
        <taxon>Anthephorinae</taxon>
        <taxon>Digitaria</taxon>
    </lineage>
</organism>
<sequence length="1114" mass="125629">MVGELGGLLASAVLKVVTQQLGAAIANQVMMQLGFSGDLEDMKMTLESVAAVLKDAERRSVTEESPRLWLERLQGAASDISDMIDELELEVDAKLPALKLRLRMTYGVEGDRVTSPKVDEAIIVGRTDEMQSILGSLSRKILTQDFTIFSIYGMGGIGKTTIAQLVYNDKQFKDYTRVWVYVSQILDLNKIKSSIVSKLSTREREITDLEMVAAGTKVLIVLDDLWENDWAKLDTLKLLVNIGNETKVIVIATTRDEGIARRFSTIEPYKLKPLTDEMCWQIIKHKSAFENRDDKELLEQIGREIAVKCGGVALAAQSLGYTLHSRRLDEWESVKDDDIWNQPSSLDSSLNHVLASLKLSYVSMLPCLKLCFGYCAVFPKGHRIVKDDLINQWISLGFIEPSNRYSHRQLGETYVTHLLRMSFLQYAESQSIATVHHEYSKSLSMHDVVHDLARSVMVHEIQDDNRNQEKNGGGRCHYALLSECSKPSKSLRALHFLDCGVNIGLCDDALLSVKYLRVLDLSKCSIPILPSSIGQLKQLSGSSAILELPELIGDMIGLLHLDLSGEAAKEAILGTLTELEYLNLSSEKSCIRRLPEDMGNFIKLKYLNLSGWNNLKIFPRSCGNLKSLVHLNLSCCVRAEAVQFSSMVPNFVVQHKVGESSSNLVMLQDINPSELHISKLENVISAEEVQRIRLNEKRKVQILGLNWTRGARRFVEDHEVLGLLVPPHYLMEFMLKGYRSRNFPSWLMGIAPDHFPSLMRVDIEDLTECTSLPPLGQLPNLRILSLKGMHGITKIDWYLCGGRGPRSFRQLEEFTLSHMERLEEWHTANPCSENRKSRFMFPKLKKIEIHHCPKLRLTPCPQKTRHLEIEGSDDTLSSWHIVRPSSSPVRVNKLTVKSSKLPLHRWSLLYQLTPLSCLVIESCSDLSSSPEITSVLSTIQALFLKGNDNPDMPHWMGELRMLHSLHVSSMHPELKASLEVMSKLTSLRYLTLSNCDSMVSLPMWLGDLASVRELKIESCPNLNNLHGTIGRLSSLQSLQVTFCDNLKELTESLGSLTSLKKLEVGCCRSIKYLPESIQELTNLVDLRVITCPELNAWCKSEDTKAKFPYIYFRL</sequence>
<comment type="caution">
    <text evidence="14">The sequence shown here is derived from an EMBL/GenBank/DDBJ whole genome shotgun (WGS) entry which is preliminary data.</text>
</comment>
<evidence type="ECO:0000259" key="11">
    <source>
        <dbReference type="Pfam" id="PF23559"/>
    </source>
</evidence>
<keyword evidence="7 8" id="KW-0175">Coiled coil</keyword>
<dbReference type="PANTHER" id="PTHR36766">
    <property type="entry name" value="PLANT BROAD-SPECTRUM MILDEW RESISTANCE PROTEIN RPW8"/>
    <property type="match status" value="1"/>
</dbReference>
<keyword evidence="4" id="KW-0547">Nucleotide-binding</keyword>
<evidence type="ECO:0000259" key="13">
    <source>
        <dbReference type="Pfam" id="PF25019"/>
    </source>
</evidence>
<reference evidence="14" key="1">
    <citation type="submission" date="2020-07" db="EMBL/GenBank/DDBJ databases">
        <title>Genome sequence and genetic diversity analysis of an under-domesticated orphan crop, white fonio (Digitaria exilis).</title>
        <authorList>
            <person name="Bennetzen J.L."/>
            <person name="Chen S."/>
            <person name="Ma X."/>
            <person name="Wang X."/>
            <person name="Yssel A.E.J."/>
            <person name="Chaluvadi S.R."/>
            <person name="Johnson M."/>
            <person name="Gangashetty P."/>
            <person name="Hamidou F."/>
            <person name="Sanogo M.D."/>
            <person name="Zwaenepoel A."/>
            <person name="Wallace J."/>
            <person name="Van De Peer Y."/>
            <person name="Van Deynze A."/>
        </authorList>
    </citation>
    <scope>NUCLEOTIDE SEQUENCE</scope>
    <source>
        <tissue evidence="14">Leaves</tissue>
    </source>
</reference>
<dbReference type="InterPro" id="IPR058922">
    <property type="entry name" value="WHD_DRP"/>
</dbReference>
<dbReference type="Pfam" id="PF25019">
    <property type="entry name" value="LRR_R13L1-DRL21"/>
    <property type="match status" value="1"/>
</dbReference>
<feature type="domain" description="Disease resistance N-terminal" evidence="10">
    <location>
        <begin position="13"/>
        <end position="93"/>
    </location>
</feature>
<accession>A0A835EIG9</accession>
<evidence type="ECO:0000313" key="15">
    <source>
        <dbReference type="Proteomes" id="UP000636709"/>
    </source>
</evidence>
<dbReference type="SUPFAM" id="SSF52540">
    <property type="entry name" value="P-loop containing nucleoside triphosphate hydrolases"/>
    <property type="match status" value="1"/>
</dbReference>
<dbReference type="InterPro" id="IPR027417">
    <property type="entry name" value="P-loop_NTPase"/>
</dbReference>
<dbReference type="GO" id="GO:0042742">
    <property type="term" value="P:defense response to bacterium"/>
    <property type="evidence" value="ECO:0007669"/>
    <property type="project" value="UniProtKB-ARBA"/>
</dbReference>
<dbReference type="InterPro" id="IPR041118">
    <property type="entry name" value="Rx_N"/>
</dbReference>
<dbReference type="PANTHER" id="PTHR36766:SF73">
    <property type="entry name" value="NB-ARC DOMAIN-CONTAINING PROTEIN"/>
    <property type="match status" value="1"/>
</dbReference>
<dbReference type="Pfam" id="PF18052">
    <property type="entry name" value="Rx_N"/>
    <property type="match status" value="1"/>
</dbReference>
<keyword evidence="2" id="KW-0433">Leucine-rich repeat</keyword>
<dbReference type="OrthoDB" id="676015at2759"/>
<feature type="coiled-coil region" evidence="8">
    <location>
        <begin position="39"/>
        <end position="90"/>
    </location>
</feature>
<dbReference type="GO" id="GO:0009626">
    <property type="term" value="P:plant-type hypersensitive response"/>
    <property type="evidence" value="ECO:0007669"/>
    <property type="project" value="UniProtKB-ARBA"/>
</dbReference>
<evidence type="ECO:0000256" key="2">
    <source>
        <dbReference type="ARBA" id="ARBA00022614"/>
    </source>
</evidence>
<feature type="domain" description="R13L1/DRL21-like LRR repeat region" evidence="13">
    <location>
        <begin position="667"/>
        <end position="789"/>
    </location>
</feature>
<dbReference type="GO" id="GO:0005524">
    <property type="term" value="F:ATP binding"/>
    <property type="evidence" value="ECO:0007669"/>
    <property type="project" value="UniProtKB-KW"/>
</dbReference>
<proteinExistence type="inferred from homology"/>
<dbReference type="Gene3D" id="3.40.50.300">
    <property type="entry name" value="P-loop containing nucleotide triphosphate hydrolases"/>
    <property type="match status" value="1"/>
</dbReference>
<evidence type="ECO:0000256" key="4">
    <source>
        <dbReference type="ARBA" id="ARBA00022741"/>
    </source>
</evidence>
<evidence type="ECO:0000256" key="1">
    <source>
        <dbReference type="ARBA" id="ARBA00008894"/>
    </source>
</evidence>
<evidence type="ECO:0000256" key="3">
    <source>
        <dbReference type="ARBA" id="ARBA00022737"/>
    </source>
</evidence>
<keyword evidence="15" id="KW-1185">Reference proteome</keyword>
<feature type="domain" description="Disease resistance protein winged helix" evidence="11">
    <location>
        <begin position="377"/>
        <end position="453"/>
    </location>
</feature>
<dbReference type="InterPro" id="IPR056789">
    <property type="entry name" value="LRR_R13L1-DRL21"/>
</dbReference>
<keyword evidence="6" id="KW-0067">ATP-binding</keyword>
<dbReference type="InterPro" id="IPR042197">
    <property type="entry name" value="Apaf_helical"/>
</dbReference>
<feature type="domain" description="Disease resistance R13L4/SHOC-2-like LRR" evidence="12">
    <location>
        <begin position="956"/>
        <end position="1098"/>
    </location>
</feature>
<evidence type="ECO:0000256" key="5">
    <source>
        <dbReference type="ARBA" id="ARBA00022821"/>
    </source>
</evidence>
<keyword evidence="3" id="KW-0677">Repeat</keyword>
<dbReference type="EMBL" id="JACEFO010001910">
    <property type="protein sequence ID" value="KAF8694274.1"/>
    <property type="molecule type" value="Genomic_DNA"/>
</dbReference>
<dbReference type="Gene3D" id="1.10.10.10">
    <property type="entry name" value="Winged helix-like DNA-binding domain superfamily/Winged helix DNA-binding domain"/>
    <property type="match status" value="1"/>
</dbReference>
<dbReference type="InterPro" id="IPR055414">
    <property type="entry name" value="LRR_R13L4/SHOC2-like"/>
</dbReference>
<dbReference type="Gene3D" id="3.80.10.10">
    <property type="entry name" value="Ribonuclease Inhibitor"/>
    <property type="match status" value="3"/>
</dbReference>
<protein>
    <submittedName>
        <fullName evidence="14">Uncharacterized protein</fullName>
    </submittedName>
</protein>
<dbReference type="SUPFAM" id="SSF52047">
    <property type="entry name" value="RNI-like"/>
    <property type="match status" value="1"/>
</dbReference>
<gene>
    <name evidence="14" type="ORF">HU200_038412</name>
</gene>
<evidence type="ECO:0000256" key="6">
    <source>
        <dbReference type="ARBA" id="ARBA00022840"/>
    </source>
</evidence>
<keyword evidence="5" id="KW-0611">Plant defense</keyword>
<feature type="domain" description="NB-ARC" evidence="9">
    <location>
        <begin position="128"/>
        <end position="287"/>
    </location>
</feature>
<dbReference type="InterPro" id="IPR002182">
    <property type="entry name" value="NB-ARC"/>
</dbReference>
<dbReference type="AlphaFoldDB" id="A0A835EIG9"/>
<evidence type="ECO:0000256" key="8">
    <source>
        <dbReference type="SAM" id="Coils"/>
    </source>
</evidence>
<comment type="similarity">
    <text evidence="1">Belongs to the disease resistance NB-LRR family.</text>
</comment>
<evidence type="ECO:0000313" key="14">
    <source>
        <dbReference type="EMBL" id="KAF8694274.1"/>
    </source>
</evidence>
<dbReference type="Gene3D" id="1.10.8.430">
    <property type="entry name" value="Helical domain of apoptotic protease-activating factors"/>
    <property type="match status" value="1"/>
</dbReference>
<dbReference type="GO" id="GO:0002758">
    <property type="term" value="P:innate immune response-activating signaling pathway"/>
    <property type="evidence" value="ECO:0007669"/>
    <property type="project" value="UniProtKB-ARBA"/>
</dbReference>